<feature type="non-terminal residue" evidence="1">
    <location>
        <position position="1"/>
    </location>
</feature>
<evidence type="ECO:0000313" key="1">
    <source>
        <dbReference type="EMBL" id="KAH8976692.1"/>
    </source>
</evidence>
<proteinExistence type="predicted"/>
<keyword evidence="2" id="KW-1185">Reference proteome</keyword>
<evidence type="ECO:0000313" key="2">
    <source>
        <dbReference type="Proteomes" id="UP001201163"/>
    </source>
</evidence>
<protein>
    <recommendedName>
        <fullName evidence="3">Reverse transcriptase</fullName>
    </recommendedName>
</protein>
<organism evidence="1 2">
    <name type="scientific">Lactarius akahatsu</name>
    <dbReference type="NCBI Taxonomy" id="416441"/>
    <lineage>
        <taxon>Eukaryota</taxon>
        <taxon>Fungi</taxon>
        <taxon>Dikarya</taxon>
        <taxon>Basidiomycota</taxon>
        <taxon>Agaricomycotina</taxon>
        <taxon>Agaricomycetes</taxon>
        <taxon>Russulales</taxon>
        <taxon>Russulaceae</taxon>
        <taxon>Lactarius</taxon>
    </lineage>
</organism>
<comment type="caution">
    <text evidence="1">The sequence shown here is derived from an EMBL/GenBank/DDBJ whole genome shotgun (WGS) entry which is preliminary data.</text>
</comment>
<reference evidence="1" key="1">
    <citation type="submission" date="2022-01" db="EMBL/GenBank/DDBJ databases">
        <title>Comparative genomics reveals a dynamic genome evolution in the ectomycorrhizal milk-cap (Lactarius) mushrooms.</title>
        <authorList>
            <consortium name="DOE Joint Genome Institute"/>
            <person name="Lebreton A."/>
            <person name="Tang N."/>
            <person name="Kuo A."/>
            <person name="LaButti K."/>
            <person name="Drula E."/>
            <person name="Barry K."/>
            <person name="Clum A."/>
            <person name="Lipzen A."/>
            <person name="Mousain D."/>
            <person name="Ng V."/>
            <person name="Wang R."/>
            <person name="Wang X."/>
            <person name="Dai Y."/>
            <person name="Henrissat B."/>
            <person name="Grigoriev I.V."/>
            <person name="Guerin-Laguette A."/>
            <person name="Yu F."/>
            <person name="Martin F.M."/>
        </authorList>
    </citation>
    <scope>NUCLEOTIDE SEQUENCE</scope>
    <source>
        <strain evidence="1">QP</strain>
    </source>
</reference>
<gene>
    <name evidence="1" type="ORF">EDB92DRAFT_1148637</name>
</gene>
<accession>A0AAD4L3Z1</accession>
<dbReference type="AlphaFoldDB" id="A0AAD4L3Z1"/>
<name>A0AAD4L3Z1_9AGAM</name>
<dbReference type="EMBL" id="JAKELL010000484">
    <property type="protein sequence ID" value="KAH8976692.1"/>
    <property type="molecule type" value="Genomic_DNA"/>
</dbReference>
<evidence type="ECO:0008006" key="3">
    <source>
        <dbReference type="Google" id="ProtNLM"/>
    </source>
</evidence>
<sequence length="131" mass="14530">AVSETTVQAIKRKRRTTSTAFQVATDHAFTGTYSARFRQSDPPESRTCPCGAPSRSSEHVIFHCPRFIQPRLSLGLLSAAFCPVHPPIQYSSLFTTRDATVKLLLKFLQQTRALSRPESGPPRSATRARLT</sequence>
<dbReference type="Proteomes" id="UP001201163">
    <property type="component" value="Unassembled WGS sequence"/>
</dbReference>